<dbReference type="CTD" id="8239224"/>
<proteinExistence type="predicted"/>
<reference evidence="1" key="2">
    <citation type="submission" date="2007-04" db="EMBL/GenBank/DDBJ databases">
        <title>The genome of the human body louse.</title>
        <authorList>
            <consortium name="The Human Body Louse Genome Consortium"/>
            <person name="Kirkness E."/>
            <person name="Walenz B."/>
            <person name="Hass B."/>
            <person name="Bruggner R."/>
            <person name="Strausberg R."/>
        </authorList>
    </citation>
    <scope>NUCLEOTIDE SEQUENCE</scope>
    <source>
        <strain evidence="1">USDA</strain>
    </source>
</reference>
<dbReference type="EnsemblMetazoa" id="PHUM333160-RA">
    <property type="protein sequence ID" value="PHUM333160-PA"/>
    <property type="gene ID" value="PHUM333160"/>
</dbReference>
<evidence type="ECO:0000313" key="3">
    <source>
        <dbReference type="Proteomes" id="UP000009046"/>
    </source>
</evidence>
<sequence>MAELTQTHPLPIPKWSKSKGSFCVSSVEQYEELAASVELTVQQLIQAHNYNTVGNFIRFYESYRKSGETKVENFFRTYNPPITPEHHTCVGLGLELLKKLKFLEKKYPGLKDKFYLVSCEEAIVDVKGYTKADPKIDISEKEHVLVALKIKIGTRYGILLLDPGYHIGRVITIMKDQFYPNTGWFLQSDESQVRKEYCYIFAENSDYIKWIDRVTREGLETTSENIIYVARPYATPVQVTERRNLVYNFRSFLARDTKGHLVAGLYFPIKENVKPVLFYQNGRIKEKFNISLIVSCEREKFERDIINHCNVKMGLSPGTLEIILNKISIIMSDHNFVQQVLDINNKVGGISEDN</sequence>
<reference evidence="1" key="1">
    <citation type="submission" date="2007-04" db="EMBL/GenBank/DDBJ databases">
        <title>Annotation of Pediculus humanus corporis strain USDA.</title>
        <authorList>
            <person name="Kirkness E."/>
            <person name="Hannick L."/>
            <person name="Hass B."/>
            <person name="Bruggner R."/>
            <person name="Lawson D."/>
            <person name="Bidwell S."/>
            <person name="Joardar V."/>
            <person name="Caler E."/>
            <person name="Walenz B."/>
            <person name="Inman J."/>
            <person name="Schobel S."/>
            <person name="Galinsky K."/>
            <person name="Amedeo P."/>
            <person name="Strausberg R."/>
        </authorList>
    </citation>
    <scope>NUCLEOTIDE SEQUENCE</scope>
    <source>
        <strain evidence="1">USDA</strain>
    </source>
</reference>
<dbReference type="FunCoup" id="E0VNC3">
    <property type="interactions" value="4"/>
</dbReference>
<evidence type="ECO:0000313" key="1">
    <source>
        <dbReference type="EMBL" id="EEB14879.1"/>
    </source>
</evidence>
<protein>
    <submittedName>
        <fullName evidence="1 2">Uncharacterized protein</fullName>
    </submittedName>
</protein>
<accession>E0VNC3</accession>
<dbReference type="RefSeq" id="XP_002427617.1">
    <property type="nucleotide sequence ID" value="XM_002427572.1"/>
</dbReference>
<dbReference type="OrthoDB" id="7458733at2759"/>
<dbReference type="AlphaFoldDB" id="E0VNC3"/>
<dbReference type="InParanoid" id="E0VNC3"/>
<dbReference type="EMBL" id="DS235335">
    <property type="protein sequence ID" value="EEB14879.1"/>
    <property type="molecule type" value="Genomic_DNA"/>
</dbReference>
<dbReference type="HOGENOM" id="CLU_039670_0_0_1"/>
<dbReference type="Proteomes" id="UP000009046">
    <property type="component" value="Unassembled WGS sequence"/>
</dbReference>
<dbReference type="GeneID" id="8239224"/>
<dbReference type="KEGG" id="phu:Phum_PHUM333160"/>
<keyword evidence="3" id="KW-1185">Reference proteome</keyword>
<reference evidence="2" key="3">
    <citation type="submission" date="2020-05" db="UniProtKB">
        <authorList>
            <consortium name="EnsemblMetazoa"/>
        </authorList>
    </citation>
    <scope>IDENTIFICATION</scope>
    <source>
        <strain evidence="2">USDA</strain>
    </source>
</reference>
<dbReference type="VEuPathDB" id="VectorBase:PHUM333160"/>
<dbReference type="EMBL" id="AAZO01003870">
    <property type="status" value="NOT_ANNOTATED_CDS"/>
    <property type="molecule type" value="Genomic_DNA"/>
</dbReference>
<dbReference type="eggNOG" id="ENOG502RCQ7">
    <property type="taxonomic scope" value="Eukaryota"/>
</dbReference>
<organism>
    <name type="scientific">Pediculus humanus subsp. corporis</name>
    <name type="common">Body louse</name>
    <dbReference type="NCBI Taxonomy" id="121224"/>
    <lineage>
        <taxon>Eukaryota</taxon>
        <taxon>Metazoa</taxon>
        <taxon>Ecdysozoa</taxon>
        <taxon>Arthropoda</taxon>
        <taxon>Hexapoda</taxon>
        <taxon>Insecta</taxon>
        <taxon>Pterygota</taxon>
        <taxon>Neoptera</taxon>
        <taxon>Paraneoptera</taxon>
        <taxon>Psocodea</taxon>
        <taxon>Troctomorpha</taxon>
        <taxon>Phthiraptera</taxon>
        <taxon>Anoplura</taxon>
        <taxon>Pediculidae</taxon>
        <taxon>Pediculus</taxon>
    </lineage>
</organism>
<dbReference type="OMA" id="DQNFIGQ"/>
<name>E0VNC3_PEDHC</name>
<gene>
    <name evidence="2" type="primary">8239224</name>
    <name evidence="1" type="ORF">Phum_PHUM333160</name>
</gene>
<evidence type="ECO:0000313" key="2">
    <source>
        <dbReference type="EnsemblMetazoa" id="PHUM333160-PA"/>
    </source>
</evidence>